<dbReference type="AlphaFoldDB" id="A0A381UVI4"/>
<organism evidence="1">
    <name type="scientific">marine metagenome</name>
    <dbReference type="NCBI Taxonomy" id="408172"/>
    <lineage>
        <taxon>unclassified sequences</taxon>
        <taxon>metagenomes</taxon>
        <taxon>ecological metagenomes</taxon>
    </lineage>
</organism>
<dbReference type="EMBL" id="UINC01007229">
    <property type="protein sequence ID" value="SVA32146.1"/>
    <property type="molecule type" value="Genomic_DNA"/>
</dbReference>
<proteinExistence type="predicted"/>
<reference evidence="1" key="1">
    <citation type="submission" date="2018-05" db="EMBL/GenBank/DDBJ databases">
        <authorList>
            <person name="Lanie J.A."/>
            <person name="Ng W.-L."/>
            <person name="Kazmierczak K.M."/>
            <person name="Andrzejewski T.M."/>
            <person name="Davidsen T.M."/>
            <person name="Wayne K.J."/>
            <person name="Tettelin H."/>
            <person name="Glass J.I."/>
            <person name="Rusch D."/>
            <person name="Podicherti R."/>
            <person name="Tsui H.-C.T."/>
            <person name="Winkler M.E."/>
        </authorList>
    </citation>
    <scope>NUCLEOTIDE SEQUENCE</scope>
</reference>
<feature type="non-terminal residue" evidence="1">
    <location>
        <position position="73"/>
    </location>
</feature>
<name>A0A381UVI4_9ZZZZ</name>
<gene>
    <name evidence="1" type="ORF">METZ01_LOCUS85000</name>
</gene>
<accession>A0A381UVI4</accession>
<evidence type="ECO:0000313" key="1">
    <source>
        <dbReference type="EMBL" id="SVA32146.1"/>
    </source>
</evidence>
<evidence type="ECO:0008006" key="2">
    <source>
        <dbReference type="Google" id="ProtNLM"/>
    </source>
</evidence>
<sequence length="73" mass="7665">MKKFRLFNGLVITVALLGLPVISSTAFGADDVEEVVAVGSRREARSVGDSPAPVDIITGSDFVNQGAMDLPDM</sequence>
<protein>
    <recommendedName>
        <fullName evidence="2">TonB-dependent receptor plug domain-containing protein</fullName>
    </recommendedName>
</protein>